<feature type="repeat" description="TPR" evidence="3">
    <location>
        <begin position="74"/>
        <end position="107"/>
    </location>
</feature>
<feature type="repeat" description="TPR" evidence="3">
    <location>
        <begin position="7"/>
        <end position="40"/>
    </location>
</feature>
<gene>
    <name evidence="4" type="ORF">H9962_01655</name>
</gene>
<dbReference type="InterPro" id="IPR013105">
    <property type="entry name" value="TPR_2"/>
</dbReference>
<dbReference type="Proteomes" id="UP000824225">
    <property type="component" value="Unassembled WGS sequence"/>
</dbReference>
<comment type="caution">
    <text evidence="4">The sequence shown here is derived from an EMBL/GenBank/DDBJ whole genome shotgun (WGS) entry which is preliminary data.</text>
</comment>
<dbReference type="Pfam" id="PF07719">
    <property type="entry name" value="TPR_2"/>
    <property type="match status" value="1"/>
</dbReference>
<accession>A0A9D2HCD2</accession>
<dbReference type="InterPro" id="IPR011990">
    <property type="entry name" value="TPR-like_helical_dom_sf"/>
</dbReference>
<dbReference type="PANTHER" id="PTHR44186">
    <property type="match status" value="1"/>
</dbReference>
<dbReference type="PANTHER" id="PTHR44186:SF1">
    <property type="entry name" value="BARDET-BIEDL SYNDROME 4 PROTEIN"/>
    <property type="match status" value="1"/>
</dbReference>
<dbReference type="InterPro" id="IPR019734">
    <property type="entry name" value="TPR_rpt"/>
</dbReference>
<dbReference type="Pfam" id="PF14559">
    <property type="entry name" value="TPR_19"/>
    <property type="match status" value="1"/>
</dbReference>
<evidence type="ECO:0000313" key="5">
    <source>
        <dbReference type="Proteomes" id="UP000824225"/>
    </source>
</evidence>
<evidence type="ECO:0000313" key="4">
    <source>
        <dbReference type="EMBL" id="HJA07887.1"/>
    </source>
</evidence>
<protein>
    <submittedName>
        <fullName evidence="4">Tetratricopeptide repeat protein</fullName>
    </submittedName>
</protein>
<dbReference type="AlphaFoldDB" id="A0A9D2HCD2"/>
<dbReference type="EMBL" id="DXAN01000003">
    <property type="protein sequence ID" value="HJA07887.1"/>
    <property type="molecule type" value="Genomic_DNA"/>
</dbReference>
<evidence type="ECO:0000256" key="1">
    <source>
        <dbReference type="ARBA" id="ARBA00022737"/>
    </source>
</evidence>
<reference evidence="4" key="1">
    <citation type="journal article" date="2021" name="PeerJ">
        <title>Extensive microbial diversity within the chicken gut microbiome revealed by metagenomics and culture.</title>
        <authorList>
            <person name="Gilroy R."/>
            <person name="Ravi A."/>
            <person name="Getino M."/>
            <person name="Pursley I."/>
            <person name="Horton D.L."/>
            <person name="Alikhan N.F."/>
            <person name="Baker D."/>
            <person name="Gharbi K."/>
            <person name="Hall N."/>
            <person name="Watson M."/>
            <person name="Adriaenssens E.M."/>
            <person name="Foster-Nyarko E."/>
            <person name="Jarju S."/>
            <person name="Secka A."/>
            <person name="Antonio M."/>
            <person name="Oren A."/>
            <person name="Chaudhuri R.R."/>
            <person name="La Ragione R."/>
            <person name="Hildebrand F."/>
            <person name="Pallen M.J."/>
        </authorList>
    </citation>
    <scope>NUCLEOTIDE SEQUENCE</scope>
    <source>
        <strain evidence="4">CHK186-16707</strain>
    </source>
</reference>
<reference evidence="4" key="2">
    <citation type="submission" date="2021-04" db="EMBL/GenBank/DDBJ databases">
        <authorList>
            <person name="Gilroy R."/>
        </authorList>
    </citation>
    <scope>NUCLEOTIDE SEQUENCE</scope>
    <source>
        <strain evidence="4">CHK186-16707</strain>
    </source>
</reference>
<proteinExistence type="predicted"/>
<evidence type="ECO:0000256" key="2">
    <source>
        <dbReference type="ARBA" id="ARBA00022803"/>
    </source>
</evidence>
<dbReference type="SMART" id="SM00028">
    <property type="entry name" value="TPR"/>
    <property type="match status" value="4"/>
</dbReference>
<name>A0A9D2HCD2_9BACT</name>
<evidence type="ECO:0000256" key="3">
    <source>
        <dbReference type="PROSITE-ProRule" id="PRU00339"/>
    </source>
</evidence>
<organism evidence="4 5">
    <name type="scientific">Candidatus Mailhella merdigallinarum</name>
    <dbReference type="NCBI Taxonomy" id="2838658"/>
    <lineage>
        <taxon>Bacteria</taxon>
        <taxon>Pseudomonadati</taxon>
        <taxon>Thermodesulfobacteriota</taxon>
        <taxon>Desulfovibrionia</taxon>
        <taxon>Desulfovibrionales</taxon>
        <taxon>Desulfovibrionaceae</taxon>
        <taxon>Mailhella</taxon>
    </lineage>
</organism>
<sequence>MSSHLDYEINKELGECYLFMGELDKAEDYYTKAAANSEEQADPYMGLATIAMQRGDMAGALTHYSKAATIQESDKALAGLGLVHMNQGEHARAFDLFGRALTLNPANAVALGCIVREGYEQQRVADVIPFLRASLEATQDENTRITLAGCLLFLGDKEEARRHLSEVLDADPDNTSARELYDHIAA</sequence>
<keyword evidence="1" id="KW-0677">Repeat</keyword>
<dbReference type="PROSITE" id="PS50005">
    <property type="entry name" value="TPR"/>
    <property type="match status" value="2"/>
</dbReference>
<dbReference type="SUPFAM" id="SSF48452">
    <property type="entry name" value="TPR-like"/>
    <property type="match status" value="1"/>
</dbReference>
<dbReference type="Pfam" id="PF13432">
    <property type="entry name" value="TPR_16"/>
    <property type="match status" value="1"/>
</dbReference>
<keyword evidence="2 3" id="KW-0802">TPR repeat</keyword>
<dbReference type="Gene3D" id="1.25.40.10">
    <property type="entry name" value="Tetratricopeptide repeat domain"/>
    <property type="match status" value="1"/>
</dbReference>